<sequence length="219" mass="25616">MNKFKFLIFFKKKLTHLERKMNTEIVQPFSQYSLAEQNINNSKHNIIWFDGEMTGLDVNKHTLIEAAIIVTDGNLKILAESSNIIIHQPDEILENMEEWPLKQHTLSGLIENVKKSNISIEQADQMLYDFIKPFAPKGMCPLAGNSIYMDRTFIKKYMPKLESQLSYRLIDVSTLKELFKRWKPEIINKAPKKLGSHRALDDIKDSLLELQFYKNHFML</sequence>
<dbReference type="Pfam" id="PF00929">
    <property type="entry name" value="RNase_T"/>
    <property type="match status" value="1"/>
</dbReference>
<comment type="similarity">
    <text evidence="1">Belongs to the oligoribonuclease family.</text>
</comment>
<dbReference type="RefSeq" id="XP_025404992.1">
    <property type="nucleotide sequence ID" value="XM_025549207.1"/>
</dbReference>
<feature type="domain" description="Exonuclease" evidence="6">
    <location>
        <begin position="45"/>
        <end position="219"/>
    </location>
</feature>
<dbReference type="PANTHER" id="PTHR11046:SF0">
    <property type="entry name" value="OLIGORIBONUCLEASE, MITOCHONDRIAL"/>
    <property type="match status" value="1"/>
</dbReference>
<dbReference type="FunFam" id="3.30.420.10:FF:000003">
    <property type="entry name" value="Oligoribonuclease"/>
    <property type="match status" value="1"/>
</dbReference>
<evidence type="ECO:0000313" key="7">
    <source>
        <dbReference type="Proteomes" id="UP000694846"/>
    </source>
</evidence>
<dbReference type="Proteomes" id="UP000694846">
    <property type="component" value="Unplaced"/>
</dbReference>
<dbReference type="SMART" id="SM00479">
    <property type="entry name" value="EXOIII"/>
    <property type="match status" value="1"/>
</dbReference>
<dbReference type="GO" id="GO:0000175">
    <property type="term" value="F:3'-5'-RNA exonuclease activity"/>
    <property type="evidence" value="ECO:0007669"/>
    <property type="project" value="InterPro"/>
</dbReference>
<evidence type="ECO:0000256" key="3">
    <source>
        <dbReference type="ARBA" id="ARBA00022801"/>
    </source>
</evidence>
<dbReference type="AlphaFoldDB" id="A0A8B8F2T3"/>
<dbReference type="InterPro" id="IPR012337">
    <property type="entry name" value="RNaseH-like_sf"/>
</dbReference>
<evidence type="ECO:0000256" key="5">
    <source>
        <dbReference type="ARBA" id="ARBA00072681"/>
    </source>
</evidence>
<organism evidence="7 9">
    <name type="scientific">Sipha flava</name>
    <name type="common">yellow sugarcane aphid</name>
    <dbReference type="NCBI Taxonomy" id="143950"/>
    <lineage>
        <taxon>Eukaryota</taxon>
        <taxon>Metazoa</taxon>
        <taxon>Ecdysozoa</taxon>
        <taxon>Arthropoda</taxon>
        <taxon>Hexapoda</taxon>
        <taxon>Insecta</taxon>
        <taxon>Pterygota</taxon>
        <taxon>Neoptera</taxon>
        <taxon>Paraneoptera</taxon>
        <taxon>Hemiptera</taxon>
        <taxon>Sternorrhyncha</taxon>
        <taxon>Aphidomorpha</taxon>
        <taxon>Aphidoidea</taxon>
        <taxon>Aphididae</taxon>
        <taxon>Sipha</taxon>
    </lineage>
</organism>
<dbReference type="GeneID" id="112679415"/>
<keyword evidence="3" id="KW-0378">Hydrolase</keyword>
<keyword evidence="2" id="KW-0540">Nuclease</keyword>
<dbReference type="GO" id="GO:0003676">
    <property type="term" value="F:nucleic acid binding"/>
    <property type="evidence" value="ECO:0007669"/>
    <property type="project" value="InterPro"/>
</dbReference>
<dbReference type="Gene3D" id="3.30.420.10">
    <property type="entry name" value="Ribonuclease H-like superfamily/Ribonuclease H"/>
    <property type="match status" value="1"/>
</dbReference>
<dbReference type="NCBIfam" id="NF003765">
    <property type="entry name" value="PRK05359.1"/>
    <property type="match status" value="1"/>
</dbReference>
<keyword evidence="4" id="KW-0269">Exonuclease</keyword>
<name>A0A8B8F2T3_9HEMI</name>
<dbReference type="RefSeq" id="XP_025404993.1">
    <property type="nucleotide sequence ID" value="XM_025549208.1"/>
</dbReference>
<gene>
    <name evidence="8 9" type="primary">LOC112679415</name>
</gene>
<evidence type="ECO:0000313" key="8">
    <source>
        <dbReference type="RefSeq" id="XP_025404992.1"/>
    </source>
</evidence>
<dbReference type="InterPro" id="IPR036397">
    <property type="entry name" value="RNaseH_sf"/>
</dbReference>
<dbReference type="PANTHER" id="PTHR11046">
    <property type="entry name" value="OLIGORIBONUCLEASE, MITOCHONDRIAL"/>
    <property type="match status" value="1"/>
</dbReference>
<evidence type="ECO:0000259" key="6">
    <source>
        <dbReference type="SMART" id="SM00479"/>
    </source>
</evidence>
<keyword evidence="7" id="KW-1185">Reference proteome</keyword>
<evidence type="ECO:0000256" key="2">
    <source>
        <dbReference type="ARBA" id="ARBA00022722"/>
    </source>
</evidence>
<protein>
    <recommendedName>
        <fullName evidence="5">Probable oligoribonuclease</fullName>
    </recommendedName>
</protein>
<dbReference type="InterPro" id="IPR013520">
    <property type="entry name" value="Ribonucl_H"/>
</dbReference>
<accession>A0A8B8F2T3</accession>
<dbReference type="SUPFAM" id="SSF53098">
    <property type="entry name" value="Ribonuclease H-like"/>
    <property type="match status" value="1"/>
</dbReference>
<evidence type="ECO:0000256" key="4">
    <source>
        <dbReference type="ARBA" id="ARBA00022839"/>
    </source>
</evidence>
<dbReference type="CDD" id="cd06135">
    <property type="entry name" value="Orn"/>
    <property type="match status" value="1"/>
</dbReference>
<evidence type="ECO:0000313" key="9">
    <source>
        <dbReference type="RefSeq" id="XP_025404993.1"/>
    </source>
</evidence>
<proteinExistence type="inferred from homology"/>
<evidence type="ECO:0000256" key="1">
    <source>
        <dbReference type="ARBA" id="ARBA00009921"/>
    </source>
</evidence>
<dbReference type="OrthoDB" id="270189at2759"/>
<dbReference type="InterPro" id="IPR022894">
    <property type="entry name" value="Oligoribonuclease"/>
</dbReference>
<reference evidence="8 9" key="1">
    <citation type="submission" date="2025-04" db="UniProtKB">
        <authorList>
            <consortium name="RefSeq"/>
        </authorList>
    </citation>
    <scope>IDENTIFICATION</scope>
    <source>
        <tissue evidence="8 9">Whole body</tissue>
    </source>
</reference>